<comment type="caution">
    <text evidence="1">The sequence shown here is derived from an EMBL/GenBank/DDBJ whole genome shotgun (WGS) entry which is preliminary data.</text>
</comment>
<proteinExistence type="predicted"/>
<reference evidence="1" key="1">
    <citation type="journal article" date="2015" name="Nature">
        <title>Complex archaea that bridge the gap between prokaryotes and eukaryotes.</title>
        <authorList>
            <person name="Spang A."/>
            <person name="Saw J.H."/>
            <person name="Jorgensen S.L."/>
            <person name="Zaremba-Niedzwiedzka K."/>
            <person name="Martijn J."/>
            <person name="Lind A.E."/>
            <person name="van Eijk R."/>
            <person name="Schleper C."/>
            <person name="Guy L."/>
            <person name="Ettema T.J."/>
        </authorList>
    </citation>
    <scope>NUCLEOTIDE SEQUENCE</scope>
</reference>
<evidence type="ECO:0000313" key="1">
    <source>
        <dbReference type="EMBL" id="KKM63446.1"/>
    </source>
</evidence>
<protein>
    <submittedName>
        <fullName evidence="1">Uncharacterized protein</fullName>
    </submittedName>
</protein>
<sequence length="76" mass="8493">MTWIPGNQKFPAFFTSDRVPHGLARQIVIGFHSPGSDLFYHHQGDIDSAQLLIRAQIPTEAQRPQAINQGLLDLGR</sequence>
<organism evidence="1">
    <name type="scientific">marine sediment metagenome</name>
    <dbReference type="NCBI Taxonomy" id="412755"/>
    <lineage>
        <taxon>unclassified sequences</taxon>
        <taxon>metagenomes</taxon>
        <taxon>ecological metagenomes</taxon>
    </lineage>
</organism>
<accession>A0A0F9JM14</accession>
<gene>
    <name evidence="1" type="ORF">LCGC14_1511410</name>
</gene>
<name>A0A0F9JM14_9ZZZZ</name>
<dbReference type="EMBL" id="LAZR01011096">
    <property type="protein sequence ID" value="KKM63446.1"/>
    <property type="molecule type" value="Genomic_DNA"/>
</dbReference>
<dbReference type="AlphaFoldDB" id="A0A0F9JM14"/>